<protein>
    <submittedName>
        <fullName evidence="2">Uncharacterized protein</fullName>
    </submittedName>
</protein>
<dbReference type="HOGENOM" id="CLU_425742_0_0_6"/>
<dbReference type="KEGG" id="tvi:Thivi_1459"/>
<evidence type="ECO:0000256" key="1">
    <source>
        <dbReference type="SAM" id="MobiDB-lite"/>
    </source>
</evidence>
<gene>
    <name evidence="2" type="ordered locus">Thivi_1459</name>
</gene>
<organism evidence="2 3">
    <name type="scientific">Thiocystis violascens (strain ATCC 17096 / DSM 198 / 6111)</name>
    <name type="common">Chromatium violascens</name>
    <dbReference type="NCBI Taxonomy" id="765911"/>
    <lineage>
        <taxon>Bacteria</taxon>
        <taxon>Pseudomonadati</taxon>
        <taxon>Pseudomonadota</taxon>
        <taxon>Gammaproteobacteria</taxon>
        <taxon>Chromatiales</taxon>
        <taxon>Chromatiaceae</taxon>
        <taxon>Thiocystis</taxon>
    </lineage>
</organism>
<proteinExistence type="predicted"/>
<accession>I3Y8Z6</accession>
<evidence type="ECO:0000313" key="3">
    <source>
        <dbReference type="Proteomes" id="UP000006062"/>
    </source>
</evidence>
<dbReference type="STRING" id="765911.Thivi_1459"/>
<dbReference type="Proteomes" id="UP000006062">
    <property type="component" value="Chromosome"/>
</dbReference>
<evidence type="ECO:0000313" key="2">
    <source>
        <dbReference type="EMBL" id="AFL73464.1"/>
    </source>
</evidence>
<keyword evidence="3" id="KW-1185">Reference proteome</keyword>
<name>I3Y8Z6_THIV6</name>
<sequence>MAMRTAFYEGTSSKSEPMTLYGGLHLIHNLLARCGDYIRALNDNTWYGSTVPFSRQQQQVHALVKARAGTSSLTGMIYHLRIGWKERGDREEDGWTRYGAEEIETVEQELARTDEDCVEIFSWFENCTVYDDRHESPFKIERTANDADWLMLLPKRHLMKWDILKRLEKLSDERGGESCTLVIADIQSYEAGTYHAAISDSGFGVKERWPAAFQRIVLATNRLTFAFVDYETKGIGRHGFSATKHPGAFKSGLPPFRSLPDLSVRSLVIHWIKWLDSIRLWRTIDEWPGLFIAERITWCENSAGGPSEIGGYLNFPKTAHNNLCMSLYRNALSRIFGLYDESSHELIPLDRLALPVVQEVYEKDVLDPPNAGVEIAEIAVGSVLVSGATLHASGLAQRSVHLLVHPDSQLRGKKTALFHWFAPCPADLPVSTKKRVGRTAAIAPEGWLSFEVPRYQSTPDEPTADPKPIGARTPGDTYSDLQSTSPVIAKFGHWCYEGHHDFLTFNIDDAVRDAFLRKGPLARFLCTNVLAHLGVPASSVREEYLKLIDSTEMAPAGIIVYRSHPSSDRIIRRVLDVLDGNGRKLAETWIFPVQPLRTRWGSNRHPWRGCAVITAAAHALGKLLALGASVGTRSHPPSDQTEV</sequence>
<feature type="region of interest" description="Disordered" evidence="1">
    <location>
        <begin position="456"/>
        <end position="479"/>
    </location>
</feature>
<dbReference type="AlphaFoldDB" id="I3Y8Z6"/>
<dbReference type="EMBL" id="CP003154">
    <property type="protein sequence ID" value="AFL73464.1"/>
    <property type="molecule type" value="Genomic_DNA"/>
</dbReference>
<reference evidence="2 3" key="1">
    <citation type="submission" date="2012-06" db="EMBL/GenBank/DDBJ databases">
        <title>Complete sequence of Thiocystis violascens DSM 198.</title>
        <authorList>
            <consortium name="US DOE Joint Genome Institute"/>
            <person name="Lucas S."/>
            <person name="Han J."/>
            <person name="Lapidus A."/>
            <person name="Cheng J.-F."/>
            <person name="Goodwin L."/>
            <person name="Pitluck S."/>
            <person name="Peters L."/>
            <person name="Ovchinnikova G."/>
            <person name="Teshima H."/>
            <person name="Detter J.C."/>
            <person name="Han C."/>
            <person name="Tapia R."/>
            <person name="Land M."/>
            <person name="Hauser L."/>
            <person name="Kyrpides N."/>
            <person name="Ivanova N."/>
            <person name="Pagani I."/>
            <person name="Vogl K."/>
            <person name="Liu Z."/>
            <person name="Frigaard N.-U."/>
            <person name="Bryant D."/>
            <person name="Woyke T."/>
        </authorList>
    </citation>
    <scope>NUCLEOTIDE SEQUENCE [LARGE SCALE GENOMIC DNA]</scope>
    <source>
        <strain evidence="3">ATCC 17096 / DSM 198 / 6111</strain>
    </source>
</reference>